<dbReference type="SUPFAM" id="SSF55073">
    <property type="entry name" value="Nucleotide cyclase"/>
    <property type="match status" value="1"/>
</dbReference>
<dbReference type="Gene3D" id="3.30.70.1230">
    <property type="entry name" value="Nucleotide cyclase"/>
    <property type="match status" value="1"/>
</dbReference>
<name>A0A1A0QRH6_MYCPR</name>
<evidence type="ECO:0000313" key="1">
    <source>
        <dbReference type="EMBL" id="OBB24114.1"/>
    </source>
</evidence>
<sequence>MGSGAIGGATTGEAVGFAQRMESVSPGGGVMLSESTARLVERDAVLGAPQRVQFKDCDAPVVVRRLLGVNPS</sequence>
<evidence type="ECO:0000313" key="2">
    <source>
        <dbReference type="Proteomes" id="UP000093902"/>
    </source>
</evidence>
<protein>
    <submittedName>
        <fullName evidence="1">Uncharacterized protein</fullName>
    </submittedName>
</protein>
<gene>
    <name evidence="1" type="ORF">A5792_30300</name>
</gene>
<dbReference type="EMBL" id="LZSO01000041">
    <property type="protein sequence ID" value="OBB24114.1"/>
    <property type="molecule type" value="Genomic_DNA"/>
</dbReference>
<dbReference type="InterPro" id="IPR029787">
    <property type="entry name" value="Nucleotide_cyclase"/>
</dbReference>
<comment type="caution">
    <text evidence="1">The sequence shown here is derived from an EMBL/GenBank/DDBJ whole genome shotgun (WGS) entry which is preliminary data.</text>
</comment>
<accession>A0A1A0QRH6</accession>
<dbReference type="Proteomes" id="UP000093902">
    <property type="component" value="Unassembled WGS sequence"/>
</dbReference>
<reference evidence="2" key="1">
    <citation type="submission" date="2016-06" db="EMBL/GenBank/DDBJ databases">
        <authorList>
            <person name="Sutton G."/>
            <person name="Brinkac L."/>
            <person name="Sanka R."/>
            <person name="Adams M."/>
            <person name="Lau E."/>
            <person name="Mehaffy C."/>
            <person name="Tameris M."/>
            <person name="Hatherill M."/>
            <person name="Hanekom W."/>
            <person name="Mahomed H."/>
            <person name="Mcshane H."/>
        </authorList>
    </citation>
    <scope>NUCLEOTIDE SEQUENCE [LARGE SCALE GENOMIC DNA]</scope>
    <source>
        <strain evidence="2">852002-51209_SCH5440388</strain>
    </source>
</reference>
<proteinExistence type="predicted"/>
<organism evidence="1 2">
    <name type="scientific">Mycolicibacterium peregrinum</name>
    <name type="common">Mycobacterium peregrinum</name>
    <dbReference type="NCBI Taxonomy" id="43304"/>
    <lineage>
        <taxon>Bacteria</taxon>
        <taxon>Bacillati</taxon>
        <taxon>Actinomycetota</taxon>
        <taxon>Actinomycetes</taxon>
        <taxon>Mycobacteriales</taxon>
        <taxon>Mycobacteriaceae</taxon>
        <taxon>Mycolicibacterium</taxon>
    </lineage>
</organism>
<dbReference type="AlphaFoldDB" id="A0A1A0QRH6"/>
<dbReference type="STRING" id="43304.GCA_001403655_00318"/>